<reference evidence="6" key="2">
    <citation type="submission" date="2013-04" db="UniProtKB">
        <authorList>
            <consortium name="EnsemblPlants"/>
        </authorList>
    </citation>
    <scope>IDENTIFICATION</scope>
</reference>
<keyword evidence="7" id="KW-1185">Reference proteome</keyword>
<keyword evidence="3 5" id="KW-1133">Transmembrane helix</keyword>
<dbReference type="eggNOG" id="KOG2322">
    <property type="taxonomic scope" value="Eukaryota"/>
</dbReference>
<keyword evidence="2 5" id="KW-0812">Transmembrane</keyword>
<feature type="transmembrane region" description="Helical" evidence="5">
    <location>
        <begin position="196"/>
        <end position="213"/>
    </location>
</feature>
<dbReference type="PANTHER" id="PTHR23291">
    <property type="entry name" value="BAX INHIBITOR-RELATED"/>
    <property type="match status" value="1"/>
</dbReference>
<evidence type="ECO:0000256" key="4">
    <source>
        <dbReference type="ARBA" id="ARBA00023136"/>
    </source>
</evidence>
<feature type="transmembrane region" description="Helical" evidence="5">
    <location>
        <begin position="225"/>
        <end position="246"/>
    </location>
</feature>
<evidence type="ECO:0000256" key="3">
    <source>
        <dbReference type="ARBA" id="ARBA00022989"/>
    </source>
</evidence>
<proteinExistence type="inferred from homology"/>
<evidence type="ECO:0000256" key="2">
    <source>
        <dbReference type="ARBA" id="ARBA00022692"/>
    </source>
</evidence>
<feature type="transmembrane region" description="Helical" evidence="5">
    <location>
        <begin position="109"/>
        <end position="132"/>
    </location>
</feature>
<comment type="subcellular location">
    <subcellularLocation>
        <location evidence="1">Membrane</location>
        <topology evidence="1">Multi-pass membrane protein</topology>
    </subcellularLocation>
</comment>
<name>J3N983_ORYBR</name>
<feature type="transmembrane region" description="Helical" evidence="5">
    <location>
        <begin position="78"/>
        <end position="97"/>
    </location>
</feature>
<dbReference type="Pfam" id="PF01027">
    <property type="entry name" value="Bax1-I"/>
    <property type="match status" value="1"/>
</dbReference>
<dbReference type="AlphaFoldDB" id="J3N983"/>
<dbReference type="GeneID" id="102705024"/>
<keyword evidence="4 5" id="KW-0472">Membrane</keyword>
<comment type="similarity">
    <text evidence="5">Belongs to the BI1 family.</text>
</comment>
<accession>J3N983</accession>
<dbReference type="GO" id="GO:0016020">
    <property type="term" value="C:membrane"/>
    <property type="evidence" value="ECO:0007669"/>
    <property type="project" value="UniProtKB-SubCell"/>
</dbReference>
<reference evidence="6" key="1">
    <citation type="journal article" date="2013" name="Nat. Commun.">
        <title>Whole-genome sequencing of Oryza brachyantha reveals mechanisms underlying Oryza genome evolution.</title>
        <authorList>
            <person name="Chen J."/>
            <person name="Huang Q."/>
            <person name="Gao D."/>
            <person name="Wang J."/>
            <person name="Lang Y."/>
            <person name="Liu T."/>
            <person name="Li B."/>
            <person name="Bai Z."/>
            <person name="Luis Goicoechea J."/>
            <person name="Liang C."/>
            <person name="Chen C."/>
            <person name="Zhang W."/>
            <person name="Sun S."/>
            <person name="Liao Y."/>
            <person name="Zhang X."/>
            <person name="Yang L."/>
            <person name="Song C."/>
            <person name="Wang M."/>
            <person name="Shi J."/>
            <person name="Liu G."/>
            <person name="Liu J."/>
            <person name="Zhou H."/>
            <person name="Zhou W."/>
            <person name="Yu Q."/>
            <person name="An N."/>
            <person name="Chen Y."/>
            <person name="Cai Q."/>
            <person name="Wang B."/>
            <person name="Liu B."/>
            <person name="Min J."/>
            <person name="Huang Y."/>
            <person name="Wu H."/>
            <person name="Li Z."/>
            <person name="Zhang Y."/>
            <person name="Yin Y."/>
            <person name="Song W."/>
            <person name="Jiang J."/>
            <person name="Jackson S.A."/>
            <person name="Wing R.A."/>
            <person name="Wang J."/>
            <person name="Chen M."/>
        </authorList>
    </citation>
    <scope>NUCLEOTIDE SEQUENCE [LARGE SCALE GENOMIC DNA]</scope>
    <source>
        <strain evidence="6">cv. IRGC 101232</strain>
    </source>
</reference>
<dbReference type="OrthoDB" id="7933078at2759"/>
<dbReference type="PANTHER" id="PTHR23291:SF39">
    <property type="entry name" value="OS11G0581900 PROTEIN"/>
    <property type="match status" value="1"/>
</dbReference>
<sequence>MSKADAQLDPEMGVAGEKVVAAAEAPRKVVQEEDPRLRWAFVRKVYCILALQFAATAAIAVVAWVVRPIPLFFATGSVAAWLVFVAILLCPLIVMWPMLKYRERHPVNLLLLGLFTLCESVTIAVCSSTFFGKVILQATILTAVAVIGLTIFTFWAAHRGHDFSFMDPFLTTSIFVLLAYLIIQICFPLGSAGMTIYGLIATMVFSAFVIFDTHQLIKRHTYNEYVVAAISLYLDVINLFMAQLSLSA</sequence>
<feature type="transmembrane region" description="Helical" evidence="5">
    <location>
        <begin position="169"/>
        <end position="190"/>
    </location>
</feature>
<feature type="transmembrane region" description="Helical" evidence="5">
    <location>
        <begin position="138"/>
        <end position="157"/>
    </location>
</feature>
<dbReference type="EnsemblPlants" id="OB11G23690.1">
    <property type="protein sequence ID" value="OB11G23690.1"/>
    <property type="gene ID" value="OB11G23690"/>
</dbReference>
<dbReference type="InterPro" id="IPR006214">
    <property type="entry name" value="Bax_inhibitor_1-related"/>
</dbReference>
<dbReference type="RefSeq" id="XP_006663554.1">
    <property type="nucleotide sequence ID" value="XM_006663491.3"/>
</dbReference>
<dbReference type="HOGENOM" id="CLU_058671_0_1_1"/>
<dbReference type="KEGG" id="obr:102705024"/>
<evidence type="ECO:0000256" key="5">
    <source>
        <dbReference type="RuleBase" id="RU004379"/>
    </source>
</evidence>
<dbReference type="Proteomes" id="UP000006038">
    <property type="component" value="Chromosome 11"/>
</dbReference>
<feature type="transmembrane region" description="Helical" evidence="5">
    <location>
        <begin position="45"/>
        <end position="66"/>
    </location>
</feature>
<gene>
    <name evidence="6" type="primary">LOC102705024</name>
</gene>
<evidence type="ECO:0000313" key="6">
    <source>
        <dbReference type="EnsemblPlants" id="OB11G23690.1"/>
    </source>
</evidence>
<protein>
    <submittedName>
        <fullName evidence="6">Uncharacterized protein</fullName>
    </submittedName>
</protein>
<evidence type="ECO:0000256" key="1">
    <source>
        <dbReference type="ARBA" id="ARBA00004141"/>
    </source>
</evidence>
<dbReference type="OMA" id="RYAPMEI"/>
<organism evidence="6">
    <name type="scientific">Oryza brachyantha</name>
    <name type="common">malo sina</name>
    <dbReference type="NCBI Taxonomy" id="4533"/>
    <lineage>
        <taxon>Eukaryota</taxon>
        <taxon>Viridiplantae</taxon>
        <taxon>Streptophyta</taxon>
        <taxon>Embryophyta</taxon>
        <taxon>Tracheophyta</taxon>
        <taxon>Spermatophyta</taxon>
        <taxon>Magnoliopsida</taxon>
        <taxon>Liliopsida</taxon>
        <taxon>Poales</taxon>
        <taxon>Poaceae</taxon>
        <taxon>BOP clade</taxon>
        <taxon>Oryzoideae</taxon>
        <taxon>Oryzeae</taxon>
        <taxon>Oryzinae</taxon>
        <taxon>Oryza</taxon>
    </lineage>
</organism>
<evidence type="ECO:0000313" key="7">
    <source>
        <dbReference type="Proteomes" id="UP000006038"/>
    </source>
</evidence>
<dbReference type="Gramene" id="OB11G23690.1">
    <property type="protein sequence ID" value="OB11G23690.1"/>
    <property type="gene ID" value="OB11G23690"/>
</dbReference>